<proteinExistence type="predicted"/>
<evidence type="ECO:0000313" key="2">
    <source>
        <dbReference type="EMBL" id="CAK0795954.1"/>
    </source>
</evidence>
<feature type="compositionally biased region" description="Pro residues" evidence="1">
    <location>
        <begin position="150"/>
        <end position="161"/>
    </location>
</feature>
<gene>
    <name evidence="2" type="ORF">PCOR1329_LOCUS5457</name>
</gene>
<accession>A0ABN9PVK7</accession>
<comment type="caution">
    <text evidence="2">The sequence shown here is derived from an EMBL/GenBank/DDBJ whole genome shotgun (WGS) entry which is preliminary data.</text>
</comment>
<protein>
    <submittedName>
        <fullName evidence="2">Uncharacterized protein</fullName>
    </submittedName>
</protein>
<sequence length="206" mass="21340">MPRLPLSPTASQDEPQSACAPSALWPPTPTPKAEAYALHIDGICQPLLLIAPHNGSAPDQGTAPVLFEIEGQHTGVLAGKSSLLGGQRSQPVRVKNTFIDVFSDDEEHSDGPGVAACKSWCVGATRQGYASWPCGSTSEGAPWLGLSAEPPSPPPSPPSPARKPQASAGADLHGTGRCRPCGWFWNQRGASTVRGVAIATCAQMAS</sequence>
<keyword evidence="3" id="KW-1185">Reference proteome</keyword>
<name>A0ABN9PVK7_9DINO</name>
<feature type="region of interest" description="Disordered" evidence="1">
    <location>
        <begin position="142"/>
        <end position="172"/>
    </location>
</feature>
<reference evidence="2" key="1">
    <citation type="submission" date="2023-10" db="EMBL/GenBank/DDBJ databases">
        <authorList>
            <person name="Chen Y."/>
            <person name="Shah S."/>
            <person name="Dougan E. K."/>
            <person name="Thang M."/>
            <person name="Chan C."/>
        </authorList>
    </citation>
    <scope>NUCLEOTIDE SEQUENCE [LARGE SCALE GENOMIC DNA]</scope>
</reference>
<organism evidence="2 3">
    <name type="scientific">Prorocentrum cordatum</name>
    <dbReference type="NCBI Taxonomy" id="2364126"/>
    <lineage>
        <taxon>Eukaryota</taxon>
        <taxon>Sar</taxon>
        <taxon>Alveolata</taxon>
        <taxon>Dinophyceae</taxon>
        <taxon>Prorocentrales</taxon>
        <taxon>Prorocentraceae</taxon>
        <taxon>Prorocentrum</taxon>
    </lineage>
</organism>
<evidence type="ECO:0000313" key="3">
    <source>
        <dbReference type="Proteomes" id="UP001189429"/>
    </source>
</evidence>
<dbReference type="Proteomes" id="UP001189429">
    <property type="component" value="Unassembled WGS sequence"/>
</dbReference>
<dbReference type="EMBL" id="CAUYUJ010001439">
    <property type="protein sequence ID" value="CAK0795954.1"/>
    <property type="molecule type" value="Genomic_DNA"/>
</dbReference>
<evidence type="ECO:0000256" key="1">
    <source>
        <dbReference type="SAM" id="MobiDB-lite"/>
    </source>
</evidence>
<feature type="region of interest" description="Disordered" evidence="1">
    <location>
        <begin position="1"/>
        <end position="26"/>
    </location>
</feature>